<evidence type="ECO:0000256" key="1">
    <source>
        <dbReference type="SAM" id="MobiDB-lite"/>
    </source>
</evidence>
<evidence type="ECO:0000313" key="2">
    <source>
        <dbReference type="EMBL" id="KAJ8893450.1"/>
    </source>
</evidence>
<proteinExistence type="predicted"/>
<protein>
    <submittedName>
        <fullName evidence="2">Uncharacterized protein</fullName>
    </submittedName>
</protein>
<gene>
    <name evidence="2" type="ORF">PR048_006048</name>
</gene>
<feature type="compositionally biased region" description="Polar residues" evidence="1">
    <location>
        <begin position="334"/>
        <end position="345"/>
    </location>
</feature>
<dbReference type="EMBL" id="JARBHB010000002">
    <property type="protein sequence ID" value="KAJ8893450.1"/>
    <property type="molecule type" value="Genomic_DNA"/>
</dbReference>
<name>A0ABQ9I9V5_9NEOP</name>
<reference evidence="2 3" key="1">
    <citation type="submission" date="2023-02" db="EMBL/GenBank/DDBJ databases">
        <title>LHISI_Scaffold_Assembly.</title>
        <authorList>
            <person name="Stuart O.P."/>
            <person name="Cleave R."/>
            <person name="Magrath M.J.L."/>
            <person name="Mikheyev A.S."/>
        </authorList>
    </citation>
    <scope>NUCLEOTIDE SEQUENCE [LARGE SCALE GENOMIC DNA]</scope>
    <source>
        <strain evidence="2">Daus_M_001</strain>
        <tissue evidence="2">Leg muscle</tissue>
    </source>
</reference>
<evidence type="ECO:0000313" key="3">
    <source>
        <dbReference type="Proteomes" id="UP001159363"/>
    </source>
</evidence>
<comment type="caution">
    <text evidence="2">The sequence shown here is derived from an EMBL/GenBank/DDBJ whole genome shotgun (WGS) entry which is preliminary data.</text>
</comment>
<sequence length="971" mass="106791">MLGAWYRREASWHSPLPPGLETWTVTTASEKRRSLGLAGWSDACTKSACRPTASGESITSTCPSCAPTAKGSAPDPFAGRCTSYSTMPLRPRSGSVACTCDGTPTTFTTSTCAGNSPVMQQSRLLTSHHGEWGSIPCVVTRDFACGNRSGICRWSSGFLEVFLCPPSLHYAVAPSSSHFTIAGFQDLAIKGRPKHHYSQLRTLTLKKSPSVLDSKIDSCKSDLYKAATNREPALSRGAKERTMTVAPCREQVPERERERERESEILALPTTVPTRTSLSTANSKVGLLSLASSSVTSTEADALPPTTLGAFSLASTFMESEGRRSRSSAAWSRTVSQPVRGSTTKAPALSSSSYVNSLLSPCSDTLTSRSRRRHSHNTHYSPVTHTTEKCSMIGAALPRTCKIQYGPTCPQIITRTLQVSSHEAAVVKWLKYSPPHLGEPGSIPSGVAPGLPHSGIVPDDAADRRVFSGISRSPRPITPALLHTPLASPASALKTLRFRTTQISSLKYLVGVAGDDLQHAEAARQVLDDADVVQLRLEARQIVVDVAHLDLDARRRRLERVVELRRLQLQHEGVARERTLSFQVHLLLQKDGAVARVHREQATLVARHDVVAQRRVDRDVLVERRDRRVELQLLADLLSLRTHHRTYLHLHALISVHFSYFTNNFSKYSIGTMERLNAKRHEFHIRPITATCIPHLVEVKPRFLHVGDCGGPWSWSVGFFWVLPFPPELHSNATQPPQPHLIPTRILSTAGSWKKSTIAVTEDLKTKIWLNQESIPCPLEQESCVTSFGVGAAVAKRLTCMPASHQGEPGSIPGRVTEFPNVGVVPDDTVGRRVFSGISHFSHPFIPPLLLTHRNTLIGSQVLVVKSRPNLFTHSFTYSKSNKWRTCQDQEHFTSRKIPTSLEGRLIDLPQALDNRCHKCTAGAGERIRRVLDKHVCGHGRDVLLKDWLGATFVDEPCSLSSSHSLLLGRP</sequence>
<keyword evidence="3" id="KW-1185">Reference proteome</keyword>
<feature type="region of interest" description="Disordered" evidence="1">
    <location>
        <begin position="322"/>
        <end position="348"/>
    </location>
</feature>
<organism evidence="2 3">
    <name type="scientific">Dryococelus australis</name>
    <dbReference type="NCBI Taxonomy" id="614101"/>
    <lineage>
        <taxon>Eukaryota</taxon>
        <taxon>Metazoa</taxon>
        <taxon>Ecdysozoa</taxon>
        <taxon>Arthropoda</taxon>
        <taxon>Hexapoda</taxon>
        <taxon>Insecta</taxon>
        <taxon>Pterygota</taxon>
        <taxon>Neoptera</taxon>
        <taxon>Polyneoptera</taxon>
        <taxon>Phasmatodea</taxon>
        <taxon>Verophasmatodea</taxon>
        <taxon>Anareolatae</taxon>
        <taxon>Phasmatidae</taxon>
        <taxon>Eurycanthinae</taxon>
        <taxon>Dryococelus</taxon>
    </lineage>
</organism>
<accession>A0ABQ9I9V5</accession>
<dbReference type="Proteomes" id="UP001159363">
    <property type="component" value="Chromosome 2"/>
</dbReference>